<protein>
    <submittedName>
        <fullName evidence="1">Uncharacterized protein</fullName>
    </submittedName>
</protein>
<keyword evidence="2" id="KW-1185">Reference proteome</keyword>
<comment type="caution">
    <text evidence="1">The sequence shown here is derived from an EMBL/GenBank/DDBJ whole genome shotgun (WGS) entry which is preliminary data.</text>
</comment>
<organism evidence="1 2">
    <name type="scientific">Filobasidium floriforme</name>
    <dbReference type="NCBI Taxonomy" id="5210"/>
    <lineage>
        <taxon>Eukaryota</taxon>
        <taxon>Fungi</taxon>
        <taxon>Dikarya</taxon>
        <taxon>Basidiomycota</taxon>
        <taxon>Agaricomycotina</taxon>
        <taxon>Tremellomycetes</taxon>
        <taxon>Filobasidiales</taxon>
        <taxon>Filobasidiaceae</taxon>
        <taxon>Filobasidium</taxon>
    </lineage>
</organism>
<dbReference type="Proteomes" id="UP000812966">
    <property type="component" value="Unassembled WGS sequence"/>
</dbReference>
<evidence type="ECO:0000313" key="2">
    <source>
        <dbReference type="Proteomes" id="UP000812966"/>
    </source>
</evidence>
<name>A0A8K0JPW4_9TREE</name>
<dbReference type="AlphaFoldDB" id="A0A8K0JPW4"/>
<gene>
    <name evidence="1" type="ORF">FFLO_02273</name>
</gene>
<dbReference type="EMBL" id="JABELV010000035">
    <property type="protein sequence ID" value="KAG7562285.1"/>
    <property type="molecule type" value="Genomic_DNA"/>
</dbReference>
<sequence>MVSSYPSTVLDYMEWHICQNILQKYEEKGELVVCVEEILRTIAQLEGSFPESDLSEPPPEAIEGVLGCLTMDMAEDAEDALRRRLCNEIDCEIITAEEEEQGFEATGGVTIDSPLACVQEFMRFRVVHACRSDRKTVACIQSGKEELGKSQSRNILDYATSDDVMKGIEPYLTEDG</sequence>
<reference evidence="1" key="1">
    <citation type="submission" date="2020-04" db="EMBL/GenBank/DDBJ databases">
        <title>Analysis of mating type loci in Filobasidium floriforme.</title>
        <authorList>
            <person name="Nowrousian M."/>
        </authorList>
    </citation>
    <scope>NUCLEOTIDE SEQUENCE</scope>
    <source>
        <strain evidence="1">CBS 6242</strain>
    </source>
</reference>
<proteinExistence type="predicted"/>
<accession>A0A8K0JPW4</accession>
<evidence type="ECO:0000313" key="1">
    <source>
        <dbReference type="EMBL" id="KAG7562285.1"/>
    </source>
</evidence>